<feature type="signal peptide" evidence="1">
    <location>
        <begin position="1"/>
        <end position="18"/>
    </location>
</feature>
<evidence type="ECO:0000313" key="2">
    <source>
        <dbReference type="EMBL" id="KAF2765503.1"/>
    </source>
</evidence>
<organism evidence="2 3">
    <name type="scientific">Teratosphaeria nubilosa</name>
    <dbReference type="NCBI Taxonomy" id="161662"/>
    <lineage>
        <taxon>Eukaryota</taxon>
        <taxon>Fungi</taxon>
        <taxon>Dikarya</taxon>
        <taxon>Ascomycota</taxon>
        <taxon>Pezizomycotina</taxon>
        <taxon>Dothideomycetes</taxon>
        <taxon>Dothideomycetidae</taxon>
        <taxon>Mycosphaerellales</taxon>
        <taxon>Teratosphaeriaceae</taxon>
        <taxon>Teratosphaeria</taxon>
    </lineage>
</organism>
<proteinExistence type="predicted"/>
<evidence type="ECO:0000256" key="1">
    <source>
        <dbReference type="SAM" id="SignalP"/>
    </source>
</evidence>
<evidence type="ECO:0000313" key="3">
    <source>
        <dbReference type="Proteomes" id="UP000799436"/>
    </source>
</evidence>
<sequence length="75" mass="8415">MLFRLLLVALPFISSVFGKGAFRAECHNQDDCCRCWDTCLVNCYYDTSSSTQHRCLHHSPDSTAQPDCGHDSCPC</sequence>
<dbReference type="EMBL" id="ML995890">
    <property type="protein sequence ID" value="KAF2765503.1"/>
    <property type="molecule type" value="Genomic_DNA"/>
</dbReference>
<protein>
    <submittedName>
        <fullName evidence="2">Uncharacterized protein</fullName>
    </submittedName>
</protein>
<dbReference type="Proteomes" id="UP000799436">
    <property type="component" value="Unassembled WGS sequence"/>
</dbReference>
<name>A0A6G1KXV5_9PEZI</name>
<keyword evidence="1" id="KW-0732">Signal</keyword>
<accession>A0A6G1KXV5</accession>
<gene>
    <name evidence="2" type="ORF">EJ03DRAFT_330887</name>
</gene>
<dbReference type="AlphaFoldDB" id="A0A6G1KXV5"/>
<reference evidence="2" key="1">
    <citation type="journal article" date="2020" name="Stud. Mycol.">
        <title>101 Dothideomycetes genomes: a test case for predicting lifestyles and emergence of pathogens.</title>
        <authorList>
            <person name="Haridas S."/>
            <person name="Albert R."/>
            <person name="Binder M."/>
            <person name="Bloem J."/>
            <person name="Labutti K."/>
            <person name="Salamov A."/>
            <person name="Andreopoulos B."/>
            <person name="Baker S."/>
            <person name="Barry K."/>
            <person name="Bills G."/>
            <person name="Bluhm B."/>
            <person name="Cannon C."/>
            <person name="Castanera R."/>
            <person name="Culley D."/>
            <person name="Daum C."/>
            <person name="Ezra D."/>
            <person name="Gonzalez J."/>
            <person name="Henrissat B."/>
            <person name="Kuo A."/>
            <person name="Liang C."/>
            <person name="Lipzen A."/>
            <person name="Lutzoni F."/>
            <person name="Magnuson J."/>
            <person name="Mondo S."/>
            <person name="Nolan M."/>
            <person name="Ohm R."/>
            <person name="Pangilinan J."/>
            <person name="Park H.-J."/>
            <person name="Ramirez L."/>
            <person name="Alfaro M."/>
            <person name="Sun H."/>
            <person name="Tritt A."/>
            <person name="Yoshinaga Y."/>
            <person name="Zwiers L.-H."/>
            <person name="Turgeon B."/>
            <person name="Goodwin S."/>
            <person name="Spatafora J."/>
            <person name="Crous P."/>
            <person name="Grigoriev I."/>
        </authorList>
    </citation>
    <scope>NUCLEOTIDE SEQUENCE</scope>
    <source>
        <strain evidence="2">CBS 116005</strain>
    </source>
</reference>
<keyword evidence="3" id="KW-1185">Reference proteome</keyword>
<feature type="chain" id="PRO_5026158088" evidence="1">
    <location>
        <begin position="19"/>
        <end position="75"/>
    </location>
</feature>